<evidence type="ECO:0000313" key="1">
    <source>
        <dbReference type="EnsemblPlants" id="AVESA.00010b.r2.3CG0474340.2.CDS"/>
    </source>
</evidence>
<dbReference type="EnsemblPlants" id="AVESA.00010b.r2.3CG0474340.2">
    <property type="protein sequence ID" value="AVESA.00010b.r2.3CG0474340.2.CDS"/>
    <property type="gene ID" value="AVESA.00010b.r2.3CG0474340"/>
</dbReference>
<name>A0ACD5VMS3_AVESA</name>
<proteinExistence type="predicted"/>
<keyword evidence="2" id="KW-1185">Reference proteome</keyword>
<reference evidence="1" key="1">
    <citation type="submission" date="2021-05" db="EMBL/GenBank/DDBJ databases">
        <authorList>
            <person name="Scholz U."/>
            <person name="Mascher M."/>
            <person name="Fiebig A."/>
        </authorList>
    </citation>
    <scope>NUCLEOTIDE SEQUENCE [LARGE SCALE GENOMIC DNA]</scope>
</reference>
<evidence type="ECO:0000313" key="2">
    <source>
        <dbReference type="Proteomes" id="UP001732700"/>
    </source>
</evidence>
<protein>
    <submittedName>
        <fullName evidence="1">Uncharacterized protein</fullName>
    </submittedName>
</protein>
<dbReference type="Proteomes" id="UP001732700">
    <property type="component" value="Chromosome 3C"/>
</dbReference>
<reference evidence="1" key="2">
    <citation type="submission" date="2025-09" db="UniProtKB">
        <authorList>
            <consortium name="EnsemblPlants"/>
        </authorList>
    </citation>
    <scope>IDENTIFICATION</scope>
</reference>
<sequence length="492" mass="54320">MAKSASAGPRTIRASPCVVERERERERERELDRVTAWTRRDGHTTRGIDKMPPSSCRLLPPVSPPPALPKPQFLHQVAKALTPRQAHTLARTRPIASARSTQVDAALSAGFVGLLNAAQKDMEGGGGHYDPKSGDYAVGIVVSGTEARLDVAVGADRLATLLTKELLPLCRADIPTGGDEAALPRTGSVGVVAASAVDEQKRGGRTLVAPGTVVFAEVLGRTLSGRPLLSARRLFRRLAWHRARQIMQLDEPIEVKIYEWNTGGLLTRIEGLRALLPKFELMDRTNTFTDLKNNVGRSIRLCVIRLDEETNDLIISEKKAWVCALTCLRKLQLPGYFMKEMAYLKEGALLQGNIRKIFPYGAQIRITGTNRSGLLHISNISRGRVLSVSDILKVNDEVKVLVIKSNVSDKIALSIADLESAPGLFLSDKVKVFSEAEEMAKRYREQLPGLPRNTELDYNLQGEIIPFDNEATLYANWKWFKFLMNGKSGVKK</sequence>
<organism evidence="1 2">
    <name type="scientific">Avena sativa</name>
    <name type="common">Oat</name>
    <dbReference type="NCBI Taxonomy" id="4498"/>
    <lineage>
        <taxon>Eukaryota</taxon>
        <taxon>Viridiplantae</taxon>
        <taxon>Streptophyta</taxon>
        <taxon>Embryophyta</taxon>
        <taxon>Tracheophyta</taxon>
        <taxon>Spermatophyta</taxon>
        <taxon>Magnoliopsida</taxon>
        <taxon>Liliopsida</taxon>
        <taxon>Poales</taxon>
        <taxon>Poaceae</taxon>
        <taxon>BOP clade</taxon>
        <taxon>Pooideae</taxon>
        <taxon>Poodae</taxon>
        <taxon>Poeae</taxon>
        <taxon>Poeae Chloroplast Group 1 (Aveneae type)</taxon>
        <taxon>Aveninae</taxon>
        <taxon>Avena</taxon>
    </lineage>
</organism>
<accession>A0ACD5VMS3</accession>